<feature type="chain" id="PRO_5043022673" description="Peptidylprolyl isomerase" evidence="1">
    <location>
        <begin position="24"/>
        <end position="324"/>
    </location>
</feature>
<gene>
    <name evidence="2" type="ORF">PEDI_15680</name>
</gene>
<evidence type="ECO:0000313" key="2">
    <source>
        <dbReference type="EMBL" id="GJM61016.1"/>
    </source>
</evidence>
<proteinExistence type="predicted"/>
<comment type="caution">
    <text evidence="2">The sequence shown here is derived from an EMBL/GenBank/DDBJ whole genome shotgun (WGS) entry which is preliminary data.</text>
</comment>
<dbReference type="GO" id="GO:0003755">
    <property type="term" value="F:peptidyl-prolyl cis-trans isomerase activity"/>
    <property type="evidence" value="ECO:0007669"/>
    <property type="project" value="InterPro"/>
</dbReference>
<feature type="signal peptide" evidence="1">
    <location>
        <begin position="1"/>
        <end position="23"/>
    </location>
</feature>
<keyword evidence="1" id="KW-0732">Signal</keyword>
<evidence type="ECO:0008006" key="4">
    <source>
        <dbReference type="Google" id="ProtNLM"/>
    </source>
</evidence>
<name>A0AAN5AL21_9BACT</name>
<sequence length="324" mass="35982">MMQSKLLFSAIILALFMFFQACKAPMVERENVVSISLEDYVAGSNLPYEKQPNGSYKYEETTGDPDLGTISSGMVVEARMVVYNLEDQEIDNAVQRFRSLSEALLPRSLDTAMVGLNQGQSVRFLVPSSLAWKSYAFDLLPSDTHLRIDVEVLTVFSEAAWEAREFAEAEQLANEVIASDNSGQNLEVEDLGRGVYYVKDPLGVSAPSVYGRLRGDMDFKNLDQSQYTAFTDSTLYYYGAGDERNNYIEGFIHAFPKMQYNKTGYLTMASSMAYDASVTVVPSFLRAQCAEDGIIAPAFVNVLPFATALFTIEEYVKANPPANN</sequence>
<dbReference type="SUPFAM" id="SSF54534">
    <property type="entry name" value="FKBP-like"/>
    <property type="match status" value="1"/>
</dbReference>
<dbReference type="RefSeq" id="WP_338236647.1">
    <property type="nucleotide sequence ID" value="NZ_BQKE01000001.1"/>
</dbReference>
<evidence type="ECO:0000313" key="3">
    <source>
        <dbReference type="Proteomes" id="UP001310022"/>
    </source>
</evidence>
<dbReference type="Gene3D" id="3.10.50.40">
    <property type="match status" value="1"/>
</dbReference>
<dbReference type="Proteomes" id="UP001310022">
    <property type="component" value="Unassembled WGS sequence"/>
</dbReference>
<protein>
    <recommendedName>
        <fullName evidence="4">Peptidylprolyl isomerase</fullName>
    </recommendedName>
</protein>
<dbReference type="InterPro" id="IPR046357">
    <property type="entry name" value="PPIase_dom_sf"/>
</dbReference>
<accession>A0AAN5AL21</accession>
<reference evidence="2 3" key="1">
    <citation type="submission" date="2021-12" db="EMBL/GenBank/DDBJ databases">
        <title>Genome sequencing of bacteria with rrn-lacking chromosome and rrn-plasmid.</title>
        <authorList>
            <person name="Anda M."/>
            <person name="Iwasaki W."/>
        </authorList>
    </citation>
    <scope>NUCLEOTIDE SEQUENCE [LARGE SCALE GENOMIC DNA]</scope>
    <source>
        <strain evidence="2 3">NBRC 15940</strain>
    </source>
</reference>
<evidence type="ECO:0000256" key="1">
    <source>
        <dbReference type="SAM" id="SignalP"/>
    </source>
</evidence>
<dbReference type="EMBL" id="BQKE01000001">
    <property type="protein sequence ID" value="GJM61016.1"/>
    <property type="molecule type" value="Genomic_DNA"/>
</dbReference>
<organism evidence="2 3">
    <name type="scientific">Persicobacter diffluens</name>
    <dbReference type="NCBI Taxonomy" id="981"/>
    <lineage>
        <taxon>Bacteria</taxon>
        <taxon>Pseudomonadati</taxon>
        <taxon>Bacteroidota</taxon>
        <taxon>Cytophagia</taxon>
        <taxon>Cytophagales</taxon>
        <taxon>Persicobacteraceae</taxon>
        <taxon>Persicobacter</taxon>
    </lineage>
</organism>
<dbReference type="AlphaFoldDB" id="A0AAN5AL21"/>
<keyword evidence="3" id="KW-1185">Reference proteome</keyword>
<dbReference type="PROSITE" id="PS51257">
    <property type="entry name" value="PROKAR_LIPOPROTEIN"/>
    <property type="match status" value="1"/>
</dbReference>